<evidence type="ECO:0000256" key="1">
    <source>
        <dbReference type="ARBA" id="ARBA00004141"/>
    </source>
</evidence>
<feature type="transmembrane region" description="Helical" evidence="6">
    <location>
        <begin position="68"/>
        <end position="89"/>
    </location>
</feature>
<feature type="transmembrane region" description="Helical" evidence="6">
    <location>
        <begin position="200"/>
        <end position="219"/>
    </location>
</feature>
<dbReference type="GO" id="GO:0016020">
    <property type="term" value="C:membrane"/>
    <property type="evidence" value="ECO:0007669"/>
    <property type="project" value="UniProtKB-SubCell"/>
</dbReference>
<name>A0A316UXM2_9BASI</name>
<dbReference type="PANTHER" id="PTHR31310:SF11">
    <property type="entry name" value="INOSITOL PHOSPHORYLCERAMIDE SYNTHASE CATALYTIC SUBUNIT AUR1"/>
    <property type="match status" value="1"/>
</dbReference>
<evidence type="ECO:0000256" key="4">
    <source>
        <dbReference type="ARBA" id="ARBA00023136"/>
    </source>
</evidence>
<dbReference type="Proteomes" id="UP000245884">
    <property type="component" value="Unassembled WGS sequence"/>
</dbReference>
<feature type="transmembrane region" description="Helical" evidence="6">
    <location>
        <begin position="172"/>
        <end position="193"/>
    </location>
</feature>
<evidence type="ECO:0000256" key="5">
    <source>
        <dbReference type="SAM" id="MobiDB-lite"/>
    </source>
</evidence>
<keyword evidence="3 6" id="KW-1133">Transmembrane helix</keyword>
<comment type="subcellular location">
    <subcellularLocation>
        <location evidence="1">Membrane</location>
        <topology evidence="1">Multi-pass membrane protein</topology>
    </subcellularLocation>
</comment>
<dbReference type="InterPro" id="IPR000326">
    <property type="entry name" value="PAP2/HPO"/>
</dbReference>
<accession>A0A316UXM2</accession>
<gene>
    <name evidence="8" type="ORF">BDZ90DRAFT_236943</name>
</gene>
<sequence>MPLPAHLEHVPGPPLPVPSWVPKGFLSVLVAAILNAATRLETSTSVSLSLARFKAWLPTTTRKERFKFAIMITIALFSMFIMGSPGFPLKLAIPALYITAILLPITSQFFLPASPIFLWLLFYYSSGFLSPSTRPHIWVSVLPTLETIWYGANISDILTRAGHPVLDVLAWIPYGIVHFAGPFFVAAFLFVFGPPGSVKFFGSAFGFLNLVGVIIQVTFPTAPPWYELREGLTPANYSMKGSPAGLARIDALFGGHGYTLTFTNAPVPFGAFPSLHAGSATMEALFCSYFFPIQLSLGDGSGRGLLGRWLGKGNKLAIDVRIFYWMYAFWLYWCTMYLQHHYLVDLVGGGCLATLSFYLFLDDTQRHYMEEYYPTNPSAPAPFTTLMQASQSQLHLERRSEDVAMSALPRRSSDVEAAARGSNGAAVKGREDSETLFAVTEEGEEVASRSATPKPVPGKEATKAKESSRQDAERDSFDDWGA</sequence>
<dbReference type="STRING" id="1569628.A0A316UXM2"/>
<feature type="compositionally biased region" description="Basic and acidic residues" evidence="5">
    <location>
        <begin position="460"/>
        <end position="482"/>
    </location>
</feature>
<proteinExistence type="predicted"/>
<dbReference type="Pfam" id="PF14378">
    <property type="entry name" value="PAP2_3"/>
    <property type="match status" value="1"/>
</dbReference>
<feature type="transmembrane region" description="Helical" evidence="6">
    <location>
        <begin position="20"/>
        <end position="38"/>
    </location>
</feature>
<dbReference type="GO" id="GO:0070916">
    <property type="term" value="C:inositol phosphoceramide synthase complex"/>
    <property type="evidence" value="ECO:0007669"/>
    <property type="project" value="TreeGrafter"/>
</dbReference>
<feature type="transmembrane region" description="Helical" evidence="6">
    <location>
        <begin position="95"/>
        <end position="124"/>
    </location>
</feature>
<dbReference type="InterPro" id="IPR052185">
    <property type="entry name" value="IPC_Synthase-Related"/>
</dbReference>
<protein>
    <submittedName>
        <fullName evidence="8">PAP2-domain-containing protein</fullName>
    </submittedName>
</protein>
<feature type="domain" description="Phosphatidic acid phosphatase type 2/haloperoxidase" evidence="7">
    <location>
        <begin position="198"/>
        <end position="361"/>
    </location>
</feature>
<dbReference type="PANTHER" id="PTHR31310">
    <property type="match status" value="1"/>
</dbReference>
<evidence type="ECO:0000256" key="2">
    <source>
        <dbReference type="ARBA" id="ARBA00022692"/>
    </source>
</evidence>
<dbReference type="CDD" id="cd03386">
    <property type="entry name" value="PAP2_Aur1_like"/>
    <property type="match status" value="1"/>
</dbReference>
<feature type="transmembrane region" description="Helical" evidence="6">
    <location>
        <begin position="339"/>
        <end position="361"/>
    </location>
</feature>
<dbReference type="GeneID" id="37029132"/>
<dbReference type="OrthoDB" id="5784at2759"/>
<evidence type="ECO:0000256" key="6">
    <source>
        <dbReference type="SAM" id="Phobius"/>
    </source>
</evidence>
<dbReference type="AlphaFoldDB" id="A0A316UXM2"/>
<evidence type="ECO:0000256" key="3">
    <source>
        <dbReference type="ARBA" id="ARBA00022989"/>
    </source>
</evidence>
<organism evidence="8 9">
    <name type="scientific">Jaminaea rosea</name>
    <dbReference type="NCBI Taxonomy" id="1569628"/>
    <lineage>
        <taxon>Eukaryota</taxon>
        <taxon>Fungi</taxon>
        <taxon>Dikarya</taxon>
        <taxon>Basidiomycota</taxon>
        <taxon>Ustilaginomycotina</taxon>
        <taxon>Exobasidiomycetes</taxon>
        <taxon>Microstromatales</taxon>
        <taxon>Microstromatales incertae sedis</taxon>
        <taxon>Jaminaea</taxon>
    </lineage>
</organism>
<keyword evidence="4 6" id="KW-0472">Membrane</keyword>
<feature type="region of interest" description="Disordered" evidence="5">
    <location>
        <begin position="407"/>
        <end position="482"/>
    </location>
</feature>
<keyword evidence="9" id="KW-1185">Reference proteome</keyword>
<dbReference type="EMBL" id="KZ819663">
    <property type="protein sequence ID" value="PWN29528.1"/>
    <property type="molecule type" value="Genomic_DNA"/>
</dbReference>
<feature type="transmembrane region" description="Helical" evidence="6">
    <location>
        <begin position="316"/>
        <end position="333"/>
    </location>
</feature>
<dbReference type="GO" id="GO:0030148">
    <property type="term" value="P:sphingolipid biosynthetic process"/>
    <property type="evidence" value="ECO:0007669"/>
    <property type="project" value="TreeGrafter"/>
</dbReference>
<evidence type="ECO:0000259" key="7">
    <source>
        <dbReference type="SMART" id="SM00014"/>
    </source>
</evidence>
<dbReference type="SMART" id="SM00014">
    <property type="entry name" value="acidPPc"/>
    <property type="match status" value="1"/>
</dbReference>
<evidence type="ECO:0000313" key="8">
    <source>
        <dbReference type="EMBL" id="PWN29528.1"/>
    </source>
</evidence>
<dbReference type="GO" id="GO:0006676">
    <property type="term" value="P:mannosyl diphosphorylinositol ceramide metabolic process"/>
    <property type="evidence" value="ECO:0007669"/>
    <property type="project" value="TreeGrafter"/>
</dbReference>
<dbReference type="RefSeq" id="XP_025364140.1">
    <property type="nucleotide sequence ID" value="XM_025507309.1"/>
</dbReference>
<dbReference type="InterPro" id="IPR026841">
    <property type="entry name" value="Aur1/Ipt1"/>
</dbReference>
<dbReference type="Gene3D" id="1.20.144.10">
    <property type="entry name" value="Phosphatidic acid phosphatase type 2/haloperoxidase"/>
    <property type="match status" value="1"/>
</dbReference>
<reference evidence="8 9" key="1">
    <citation type="journal article" date="2018" name="Mol. Biol. Evol.">
        <title>Broad Genomic Sampling Reveals a Smut Pathogenic Ancestry of the Fungal Clade Ustilaginomycotina.</title>
        <authorList>
            <person name="Kijpornyongpan T."/>
            <person name="Mondo S.J."/>
            <person name="Barry K."/>
            <person name="Sandor L."/>
            <person name="Lee J."/>
            <person name="Lipzen A."/>
            <person name="Pangilinan J."/>
            <person name="LaButti K."/>
            <person name="Hainaut M."/>
            <person name="Henrissat B."/>
            <person name="Grigoriev I.V."/>
            <person name="Spatafora J.W."/>
            <person name="Aime M.C."/>
        </authorList>
    </citation>
    <scope>NUCLEOTIDE SEQUENCE [LARGE SCALE GENOMIC DNA]</scope>
    <source>
        <strain evidence="8 9">MCA 5214</strain>
    </source>
</reference>
<keyword evidence="2 6" id="KW-0812">Transmembrane</keyword>
<evidence type="ECO:0000313" key="9">
    <source>
        <dbReference type="Proteomes" id="UP000245884"/>
    </source>
</evidence>